<sequence length="418" mass="45443">MDELRFVRREDLALIVANEADEEFRLIVDDAVLSELRHLSKRDRDALRVKPREIQALIRAGKSRAEVAELTELDEADIERYEEPVLAERRYILELAQDVPVRTEASGDADQRFGTVISERLIGLGSEASEWSSWRDEESGWMISLDFVAHDVAHRAVWAFAHRKGTLSPINPDAVTLSKQGEVGDRLIPKLRAVDSTEKVNRFDSGAFDHTELALDPASAPTSAARPAVDDASVESSAELRDHEEAPDTLAPSLADPNAEYERRREIDQRAIKTDDLQQVDLSQTADLLDALRKRRGEREQHARSSEASTHPAGAGDPENASDQATPNAPAVREVPDGSGAAGDQAAPRSIWGASGVTGGARPGNSPTIAPVPAAAAVPKDDTEPATKPEQSTGRKGRASIPSWDDILFGTRSDEDPA</sequence>
<dbReference type="KEGG" id="lins:G7067_09345"/>
<dbReference type="AlphaFoldDB" id="A0A6G8FJV7"/>
<gene>
    <name evidence="3" type="ORF">G7067_09345</name>
</gene>
<evidence type="ECO:0000259" key="2">
    <source>
        <dbReference type="Pfam" id="PF11268"/>
    </source>
</evidence>
<evidence type="ECO:0000313" key="4">
    <source>
        <dbReference type="Proteomes" id="UP000501387"/>
    </source>
</evidence>
<proteinExistence type="predicted"/>
<dbReference type="Proteomes" id="UP000501387">
    <property type="component" value="Chromosome"/>
</dbReference>
<feature type="compositionally biased region" description="Low complexity" evidence="1">
    <location>
        <begin position="217"/>
        <end position="227"/>
    </location>
</feature>
<reference evidence="3 4" key="1">
    <citation type="submission" date="2020-03" db="EMBL/GenBank/DDBJ databases">
        <title>Leucobacter sp. nov., isolated from beetles.</title>
        <authorList>
            <person name="Hyun D.-W."/>
            <person name="Bae J.-W."/>
        </authorList>
    </citation>
    <scope>NUCLEOTIDE SEQUENCE [LARGE SCALE GENOMIC DNA]</scope>
    <source>
        <strain evidence="3 4">HDW9B</strain>
    </source>
</reference>
<evidence type="ECO:0000313" key="3">
    <source>
        <dbReference type="EMBL" id="QIM16569.1"/>
    </source>
</evidence>
<dbReference type="RefSeq" id="WP_166323695.1">
    <property type="nucleotide sequence ID" value="NZ_CP049934.1"/>
</dbReference>
<name>A0A6G8FJV7_9MICO</name>
<keyword evidence="4" id="KW-1185">Reference proteome</keyword>
<dbReference type="InterPro" id="IPR021421">
    <property type="entry name" value="DUF3071"/>
</dbReference>
<organism evidence="3 4">
    <name type="scientific">Leucobacter insecticola</name>
    <dbReference type="NCBI Taxonomy" id="2714934"/>
    <lineage>
        <taxon>Bacteria</taxon>
        <taxon>Bacillati</taxon>
        <taxon>Actinomycetota</taxon>
        <taxon>Actinomycetes</taxon>
        <taxon>Micrococcales</taxon>
        <taxon>Microbacteriaceae</taxon>
        <taxon>Leucobacter</taxon>
    </lineage>
</organism>
<dbReference type="InterPro" id="IPR047682">
    <property type="entry name" value="SepH-like"/>
</dbReference>
<dbReference type="EMBL" id="CP049934">
    <property type="protein sequence ID" value="QIM16569.1"/>
    <property type="molecule type" value="Genomic_DNA"/>
</dbReference>
<accession>A0A6G8FJV7</accession>
<evidence type="ECO:0000256" key="1">
    <source>
        <dbReference type="SAM" id="MobiDB-lite"/>
    </source>
</evidence>
<protein>
    <submittedName>
        <fullName evidence="3">DUF3071 domain-containing protein</fullName>
    </submittedName>
</protein>
<feature type="domain" description="DUF3071" evidence="2">
    <location>
        <begin position="1"/>
        <end position="160"/>
    </location>
</feature>
<dbReference type="NCBIfam" id="NF040712">
    <property type="entry name" value="SepH"/>
    <property type="match status" value="1"/>
</dbReference>
<dbReference type="Pfam" id="PF11268">
    <property type="entry name" value="DUF3071"/>
    <property type="match status" value="1"/>
</dbReference>
<feature type="region of interest" description="Disordered" evidence="1">
    <location>
        <begin position="295"/>
        <end position="418"/>
    </location>
</feature>
<feature type="region of interest" description="Disordered" evidence="1">
    <location>
        <begin position="217"/>
        <end position="263"/>
    </location>
</feature>